<dbReference type="EMBL" id="CVMG01000006">
    <property type="protein sequence ID" value="CRG49485.1"/>
    <property type="molecule type" value="Genomic_DNA"/>
</dbReference>
<sequence>MTLFDIIEKQRCISDPGLIFLLRDIYTELL</sequence>
<protein>
    <submittedName>
        <fullName evidence="1">Uncharacterized protein</fullName>
    </submittedName>
</protein>
<evidence type="ECO:0000313" key="1">
    <source>
        <dbReference type="EMBL" id="CRG49485.1"/>
    </source>
</evidence>
<name>A0ABM9TCW5_9GAMM</name>
<accession>A0ABM9TCW5</accession>
<proteinExistence type="predicted"/>
<reference evidence="1 2" key="1">
    <citation type="submission" date="2015-03" db="EMBL/GenBank/DDBJ databases">
        <authorList>
            <consortium name="Pathogen Informatics"/>
            <person name="Murphy D."/>
        </authorList>
    </citation>
    <scope>NUCLEOTIDE SEQUENCE [LARGE SCALE GENOMIC DNA]</scope>
    <source>
        <strain evidence="1 2">WP-931201</strain>
    </source>
</reference>
<evidence type="ECO:0000313" key="2">
    <source>
        <dbReference type="Proteomes" id="UP000047420"/>
    </source>
</evidence>
<keyword evidence="2" id="KW-1185">Reference proteome</keyword>
<organism evidence="1 2">
    <name type="scientific">Yersinia wautersii</name>
    <dbReference type="NCBI Taxonomy" id="1341643"/>
    <lineage>
        <taxon>Bacteria</taxon>
        <taxon>Pseudomonadati</taxon>
        <taxon>Pseudomonadota</taxon>
        <taxon>Gammaproteobacteria</taxon>
        <taxon>Enterobacterales</taxon>
        <taxon>Yersiniaceae</taxon>
        <taxon>Yersinia</taxon>
    </lineage>
</organism>
<dbReference type="Proteomes" id="UP000047420">
    <property type="component" value="Unassembled WGS sequence"/>
</dbReference>
<comment type="caution">
    <text evidence="1">The sequence shown here is derived from an EMBL/GenBank/DDBJ whole genome shotgun (WGS) entry which is preliminary data.</text>
</comment>
<gene>
    <name evidence="1" type="ORF">ERS008478_01011</name>
</gene>